<proteinExistence type="predicted"/>
<comment type="caution">
    <text evidence="1">The sequence shown here is derived from an EMBL/GenBank/DDBJ whole genome shotgun (WGS) entry which is preliminary data.</text>
</comment>
<gene>
    <name evidence="1" type="ORF">HMPREF1218_1185</name>
</gene>
<evidence type="ECO:0000313" key="2">
    <source>
        <dbReference type="Proteomes" id="UP000016600"/>
    </source>
</evidence>
<accession>U2MIJ7</accession>
<dbReference type="PATRIC" id="fig|1081904.3.peg.1962"/>
<keyword evidence="2" id="KW-1185">Reference proteome</keyword>
<dbReference type="AlphaFoldDB" id="U2MIJ7"/>
<protein>
    <submittedName>
        <fullName evidence="1">Uncharacterized protein</fullName>
    </submittedName>
</protein>
<dbReference type="EMBL" id="AWET01000044">
    <property type="protein sequence ID" value="ERJ99053.1"/>
    <property type="molecule type" value="Genomic_DNA"/>
</dbReference>
<evidence type="ECO:0000313" key="1">
    <source>
        <dbReference type="EMBL" id="ERJ99053.1"/>
    </source>
</evidence>
<organism evidence="1 2">
    <name type="scientific">Hoylesella pleuritidis F0068</name>
    <dbReference type="NCBI Taxonomy" id="1081904"/>
    <lineage>
        <taxon>Bacteria</taxon>
        <taxon>Pseudomonadati</taxon>
        <taxon>Bacteroidota</taxon>
        <taxon>Bacteroidia</taxon>
        <taxon>Bacteroidales</taxon>
        <taxon>Prevotellaceae</taxon>
        <taxon>Hoylesella</taxon>
    </lineage>
</organism>
<dbReference type="Proteomes" id="UP000016600">
    <property type="component" value="Unassembled WGS sequence"/>
</dbReference>
<reference evidence="1 2" key="1">
    <citation type="submission" date="2013-08" db="EMBL/GenBank/DDBJ databases">
        <authorList>
            <person name="Durkin A.S."/>
            <person name="Haft D.R."/>
            <person name="McCorrison J."/>
            <person name="Torralba M."/>
            <person name="Gillis M."/>
            <person name="Haft D.H."/>
            <person name="Methe B."/>
            <person name="Sutton G."/>
            <person name="Nelson K.E."/>
        </authorList>
    </citation>
    <scope>NUCLEOTIDE SEQUENCE [LARGE SCALE GENOMIC DNA]</scope>
    <source>
        <strain evidence="1 2">F0068</strain>
    </source>
</reference>
<sequence>MVDVEDTADNNCTVSVLSQKTGIAREEIDAIIKDLRLAYHYEANISQQEMQQYIDKMNKIINEI</sequence>
<name>U2MIJ7_9BACT</name>